<dbReference type="InterPro" id="IPR029154">
    <property type="entry name" value="HIBADH-like_NADP-bd"/>
</dbReference>
<dbReference type="SUPFAM" id="SSF48179">
    <property type="entry name" value="6-phosphogluconate dehydrogenase C-terminal domain-like"/>
    <property type="match status" value="1"/>
</dbReference>
<dbReference type="GO" id="GO:0051287">
    <property type="term" value="F:NAD binding"/>
    <property type="evidence" value="ECO:0007669"/>
    <property type="project" value="InterPro"/>
</dbReference>
<dbReference type="InterPro" id="IPR008927">
    <property type="entry name" value="6-PGluconate_DH-like_C_sf"/>
</dbReference>
<dbReference type="Gene3D" id="3.40.50.1000">
    <property type="entry name" value="HAD superfamily/HAD-like"/>
    <property type="match status" value="1"/>
</dbReference>
<reference evidence="3" key="1">
    <citation type="journal article" date="2015" name="PLoS Genet.">
        <title>Genome Sequence and Transcriptome Analyses of Chrysochromulina tobin: Metabolic Tools for Enhanced Algal Fitness in the Prominent Order Prymnesiales (Haptophyceae).</title>
        <authorList>
            <person name="Hovde B.T."/>
            <person name="Deodato C.R."/>
            <person name="Hunsperger H.M."/>
            <person name="Ryken S.A."/>
            <person name="Yost W."/>
            <person name="Jha R.K."/>
            <person name="Patterson J."/>
            <person name="Monnat R.J. Jr."/>
            <person name="Barlow S.B."/>
            <person name="Starkenburg S.R."/>
            <person name="Cattolico R.A."/>
        </authorList>
    </citation>
    <scope>NUCLEOTIDE SEQUENCE</scope>
    <source>
        <strain evidence="3">CCMP291</strain>
    </source>
</reference>
<evidence type="ECO:0000259" key="1">
    <source>
        <dbReference type="Pfam" id="PF14833"/>
    </source>
</evidence>
<dbReference type="PANTHER" id="PTHR43434">
    <property type="entry name" value="PHOSPHOGLYCOLATE PHOSPHATASE"/>
    <property type="match status" value="1"/>
</dbReference>
<gene>
    <name evidence="2" type="ORF">Ctob_001711</name>
</gene>
<dbReference type="GO" id="GO:0006281">
    <property type="term" value="P:DNA repair"/>
    <property type="evidence" value="ECO:0007669"/>
    <property type="project" value="TreeGrafter"/>
</dbReference>
<dbReference type="Gene3D" id="3.40.50.720">
    <property type="entry name" value="NAD(P)-binding Rossmann-like Domain"/>
    <property type="match status" value="1"/>
</dbReference>
<accession>A0A0M0J3V6</accession>
<dbReference type="Pfam" id="PF14833">
    <property type="entry name" value="NAD_binding_11"/>
    <property type="match status" value="1"/>
</dbReference>
<dbReference type="GO" id="GO:0005829">
    <property type="term" value="C:cytosol"/>
    <property type="evidence" value="ECO:0007669"/>
    <property type="project" value="TreeGrafter"/>
</dbReference>
<dbReference type="Pfam" id="PF13242">
    <property type="entry name" value="Hydrolase_like"/>
    <property type="match status" value="1"/>
</dbReference>
<proteinExistence type="predicted"/>
<dbReference type="PANTHER" id="PTHR43434:SF19">
    <property type="entry name" value="PHOSPHONOACETALDEHYDE HYDROLASE"/>
    <property type="match status" value="1"/>
</dbReference>
<dbReference type="SUPFAM" id="SSF56784">
    <property type="entry name" value="HAD-like"/>
    <property type="match status" value="1"/>
</dbReference>
<organism evidence="2 3">
    <name type="scientific">Chrysochromulina tobinii</name>
    <dbReference type="NCBI Taxonomy" id="1460289"/>
    <lineage>
        <taxon>Eukaryota</taxon>
        <taxon>Haptista</taxon>
        <taxon>Haptophyta</taxon>
        <taxon>Prymnesiophyceae</taxon>
        <taxon>Prymnesiales</taxon>
        <taxon>Chrysochromulinaceae</taxon>
        <taxon>Chrysochromulina</taxon>
    </lineage>
</organism>
<dbReference type="InterPro" id="IPR036412">
    <property type="entry name" value="HAD-like_sf"/>
</dbReference>
<dbReference type="Gene3D" id="1.10.1040.10">
    <property type="entry name" value="N-(1-d-carboxylethyl)-l-norvaline Dehydrogenase, domain 2"/>
    <property type="match status" value="1"/>
</dbReference>
<keyword evidence="3" id="KW-1185">Reference proteome</keyword>
<dbReference type="InterPro" id="IPR023214">
    <property type="entry name" value="HAD_sf"/>
</dbReference>
<sequence>MAGGDAAAVERVRDIVSCFAKSIVHQGPIGSGHAVKAVNNLLNVGHLMLAGEGLLALRGFGVEPATALAAINGSSGRSLQTQVRLPTEVLTGQFGYGFELGLMLKDVRNATAIAGAHFPQATLLPAVEAAVAAATERVGRTADYTEALLVCDMAGTTVDEGGLVYIVLRESMNAAGLEVSEADMHPWHGAAKEEVVAHFAAKQRGADFAPSALAELTTQAIVDRLKLNEIVDGYISAQDVPRGRPSPYMVHALMAKLGVEDVSKVAKAGDTERDIGEALNAGCRQAIGVLSGADSEAALRASGATVIVQNITKLKMAS</sequence>
<protein>
    <submittedName>
        <fullName evidence="2">3-hydroxyisobutyrate dehydrogenase</fullName>
    </submittedName>
</protein>
<dbReference type="GO" id="GO:0008967">
    <property type="term" value="F:phosphoglycolate phosphatase activity"/>
    <property type="evidence" value="ECO:0007669"/>
    <property type="project" value="TreeGrafter"/>
</dbReference>
<evidence type="ECO:0000313" key="2">
    <source>
        <dbReference type="EMBL" id="KOO21276.1"/>
    </source>
</evidence>
<feature type="domain" description="3-hydroxyisobutyrate dehydrogenase-like NAD-binding" evidence="1">
    <location>
        <begin position="30"/>
        <end position="148"/>
    </location>
</feature>
<name>A0A0M0J3V6_9EUKA</name>
<evidence type="ECO:0000313" key="3">
    <source>
        <dbReference type="Proteomes" id="UP000037460"/>
    </source>
</evidence>
<dbReference type="Proteomes" id="UP000037460">
    <property type="component" value="Unassembled WGS sequence"/>
</dbReference>
<dbReference type="InterPro" id="IPR013328">
    <property type="entry name" value="6PGD_dom2"/>
</dbReference>
<dbReference type="EMBL" id="JWZX01003376">
    <property type="protein sequence ID" value="KOO21276.1"/>
    <property type="molecule type" value="Genomic_DNA"/>
</dbReference>
<comment type="caution">
    <text evidence="2">The sequence shown here is derived from an EMBL/GenBank/DDBJ whole genome shotgun (WGS) entry which is preliminary data.</text>
</comment>
<dbReference type="AlphaFoldDB" id="A0A0M0J3V6"/>
<dbReference type="InterPro" id="IPR050155">
    <property type="entry name" value="HAD-like_hydrolase_sf"/>
</dbReference>
<dbReference type="OrthoDB" id="193735at2759"/>